<keyword evidence="3" id="KW-0687">Ribonucleoprotein</keyword>
<evidence type="ECO:0000313" key="4">
    <source>
        <dbReference type="Ensembl" id="ENSCAFP00020008681.1"/>
    </source>
</evidence>
<evidence type="ECO:0000313" key="5">
    <source>
        <dbReference type="Proteomes" id="UP000694391"/>
    </source>
</evidence>
<dbReference type="Gene3D" id="3.30.190.20">
    <property type="match status" value="2"/>
</dbReference>
<proteinExistence type="inferred from homology"/>
<gene>
    <name evidence="4" type="primary">RPL10A</name>
</gene>
<dbReference type="GO" id="GO:0022625">
    <property type="term" value="C:cytosolic large ribosomal subunit"/>
    <property type="evidence" value="ECO:0007669"/>
    <property type="project" value="UniProtKB-ARBA"/>
</dbReference>
<dbReference type="InterPro" id="IPR028364">
    <property type="entry name" value="Ribosomal_uL1/biogenesis"/>
</dbReference>
<dbReference type="Ensembl" id="ENSCAFT00020010088.1">
    <property type="protein sequence ID" value="ENSCAFP00020008681.1"/>
    <property type="gene ID" value="ENSCAFG00020007031.1"/>
</dbReference>
<dbReference type="GeneTree" id="ENSGT00390000008767"/>
<reference evidence="4" key="2">
    <citation type="submission" date="2025-09" db="UniProtKB">
        <authorList>
            <consortium name="Ensembl"/>
        </authorList>
    </citation>
    <scope>IDENTIFICATION</scope>
</reference>
<comment type="similarity">
    <text evidence="1">Belongs to the universal ribosomal protein uL1 family.</text>
</comment>
<dbReference type="GO" id="GO:0003723">
    <property type="term" value="F:RNA binding"/>
    <property type="evidence" value="ECO:0007669"/>
    <property type="project" value="InterPro"/>
</dbReference>
<dbReference type="InterPro" id="IPR023674">
    <property type="entry name" value="Ribosomal_uL1-like"/>
</dbReference>
<organism evidence="4 5">
    <name type="scientific">Canis lupus dingo</name>
    <name type="common">dingo</name>
    <dbReference type="NCBI Taxonomy" id="286419"/>
    <lineage>
        <taxon>Eukaryota</taxon>
        <taxon>Metazoa</taxon>
        <taxon>Chordata</taxon>
        <taxon>Craniata</taxon>
        <taxon>Vertebrata</taxon>
        <taxon>Euteleostomi</taxon>
        <taxon>Mammalia</taxon>
        <taxon>Eutheria</taxon>
        <taxon>Laurasiatheria</taxon>
        <taxon>Carnivora</taxon>
        <taxon>Caniformia</taxon>
        <taxon>Canidae</taxon>
        <taxon>Canis</taxon>
    </lineage>
</organism>
<dbReference type="AlphaFoldDB" id="A0A8C0K3V9"/>
<evidence type="ECO:0000256" key="2">
    <source>
        <dbReference type="ARBA" id="ARBA00022980"/>
    </source>
</evidence>
<name>A0A8C0K3V9_CANLU</name>
<dbReference type="Proteomes" id="UP000694391">
    <property type="component" value="Unplaced"/>
</dbReference>
<sequence length="271" mass="29428">GEWRLGSHPPSSAVTGTLVGREACGPNLGVRAPASPRGISAAKSPATPCTRRCGRSCTGTSASAGSKPGLGGVGVGLGWRGGGLILLRSLRFLETVELQISLKNYDPQKDKRFSGTVRLKSTPRPKFSVCVLGDQQHCDEAKAVDIPHMDIEALKKLNKNKKLVKKLESLIKQIPRILGPGLNKAGKFPSLLTHNENMVAKVDEVKSTIKFQMKKVLCLAVAVGHVKMTDDELVYNIHLAVNFLVSLLKKNWQNVRALYIKSTMGKPQRLY</sequence>
<evidence type="ECO:0000256" key="1">
    <source>
        <dbReference type="ARBA" id="ARBA00010531"/>
    </source>
</evidence>
<dbReference type="CDD" id="cd00403">
    <property type="entry name" value="Ribosomal_L1"/>
    <property type="match status" value="1"/>
</dbReference>
<keyword evidence="5" id="KW-1185">Reference proteome</keyword>
<dbReference type="PANTHER" id="PTHR23105">
    <property type="entry name" value="RIBOSOMAL PROTEIN L7AE FAMILY MEMBER"/>
    <property type="match status" value="1"/>
</dbReference>
<evidence type="ECO:0000256" key="3">
    <source>
        <dbReference type="ARBA" id="ARBA00023274"/>
    </source>
</evidence>
<dbReference type="FunFam" id="3.30.190.20:FF:000009">
    <property type="entry name" value="Ribosomal protein L10a"/>
    <property type="match status" value="1"/>
</dbReference>
<keyword evidence="2" id="KW-0689">Ribosomal protein</keyword>
<reference evidence="4" key="1">
    <citation type="submission" date="2025-08" db="UniProtKB">
        <authorList>
            <consortium name="Ensembl"/>
        </authorList>
    </citation>
    <scope>IDENTIFICATION</scope>
</reference>
<dbReference type="SUPFAM" id="SSF56808">
    <property type="entry name" value="Ribosomal protein L1"/>
    <property type="match status" value="1"/>
</dbReference>
<protein>
    <submittedName>
        <fullName evidence="4">Ribosomal protein L10a</fullName>
    </submittedName>
</protein>
<dbReference type="FunFam" id="3.30.190.20:FF:000006">
    <property type="entry name" value="Ribosomal protein"/>
    <property type="match status" value="1"/>
</dbReference>
<dbReference type="Pfam" id="PF00687">
    <property type="entry name" value="Ribosomal_L1"/>
    <property type="match status" value="1"/>
</dbReference>
<dbReference type="InterPro" id="IPR050257">
    <property type="entry name" value="eL8/uL1-like"/>
</dbReference>
<accession>A0A8C0K3V9</accession>